<feature type="region of interest" description="Disordered" evidence="10">
    <location>
        <begin position="1074"/>
        <end position="1255"/>
    </location>
</feature>
<feature type="transmembrane region" description="Helical" evidence="11">
    <location>
        <begin position="554"/>
        <end position="583"/>
    </location>
</feature>
<feature type="region of interest" description="Disordered" evidence="10">
    <location>
        <begin position="1"/>
        <end position="42"/>
    </location>
</feature>
<feature type="transmembrane region" description="Helical" evidence="11">
    <location>
        <begin position="474"/>
        <end position="498"/>
    </location>
</feature>
<accession>A0A5N7C2M3</accession>
<keyword evidence="6 9" id="KW-0406">Ion transport</keyword>
<keyword evidence="7 11" id="KW-0472">Membrane</keyword>
<feature type="transmembrane region" description="Helical" evidence="11">
    <location>
        <begin position="708"/>
        <end position="730"/>
    </location>
</feature>
<feature type="transmembrane region" description="Helical" evidence="11">
    <location>
        <begin position="850"/>
        <end position="866"/>
    </location>
</feature>
<feature type="compositionally biased region" description="Polar residues" evidence="10">
    <location>
        <begin position="1220"/>
        <end position="1230"/>
    </location>
</feature>
<feature type="transmembrane region" description="Helical" evidence="11">
    <location>
        <begin position="51"/>
        <end position="69"/>
    </location>
</feature>
<feature type="transmembrane region" description="Helical" evidence="11">
    <location>
        <begin position="304"/>
        <end position="326"/>
    </location>
</feature>
<dbReference type="NCBIfam" id="TIGR00840">
    <property type="entry name" value="b_cpa1"/>
    <property type="match status" value="1"/>
</dbReference>
<feature type="transmembrane region" description="Helical" evidence="11">
    <location>
        <begin position="614"/>
        <end position="636"/>
    </location>
</feature>
<feature type="transmembrane region" description="Helical" evidence="11">
    <location>
        <begin position="206"/>
        <end position="226"/>
    </location>
</feature>
<feature type="transmembrane region" description="Helical" evidence="11">
    <location>
        <begin position="238"/>
        <end position="260"/>
    </location>
</feature>
<feature type="transmembrane region" description="Helical" evidence="11">
    <location>
        <begin position="1010"/>
        <end position="1031"/>
    </location>
</feature>
<dbReference type="GO" id="GO:0005770">
    <property type="term" value="C:late endosome"/>
    <property type="evidence" value="ECO:0007669"/>
    <property type="project" value="TreeGrafter"/>
</dbReference>
<dbReference type="SUPFAM" id="SSF103473">
    <property type="entry name" value="MFS general substrate transporter"/>
    <property type="match status" value="1"/>
</dbReference>
<feature type="transmembrane region" description="Helical" evidence="11">
    <location>
        <begin position="89"/>
        <end position="110"/>
    </location>
</feature>
<comment type="subcellular location">
    <subcellularLocation>
        <location evidence="1">Membrane</location>
        <topology evidence="1">Multi-pass membrane protein</topology>
    </subcellularLocation>
</comment>
<feature type="compositionally biased region" description="Polar residues" evidence="10">
    <location>
        <begin position="520"/>
        <end position="531"/>
    </location>
</feature>
<dbReference type="GO" id="GO:0015385">
    <property type="term" value="F:sodium:proton antiporter activity"/>
    <property type="evidence" value="ECO:0007669"/>
    <property type="project" value="InterPro"/>
</dbReference>
<feature type="transmembrane region" description="Helical" evidence="11">
    <location>
        <begin position="354"/>
        <end position="375"/>
    </location>
</feature>
<feature type="compositionally biased region" description="Acidic residues" evidence="10">
    <location>
        <begin position="1177"/>
        <end position="1195"/>
    </location>
</feature>
<dbReference type="GO" id="GO:0000329">
    <property type="term" value="C:fungal-type vacuole membrane"/>
    <property type="evidence" value="ECO:0007669"/>
    <property type="project" value="TreeGrafter"/>
</dbReference>
<dbReference type="OrthoDB" id="196264at2759"/>
<evidence type="ECO:0000313" key="13">
    <source>
        <dbReference type="EMBL" id="KAE8388336.1"/>
    </source>
</evidence>
<evidence type="ECO:0000256" key="4">
    <source>
        <dbReference type="ARBA" id="ARBA00022989"/>
    </source>
</evidence>
<dbReference type="InterPro" id="IPR018422">
    <property type="entry name" value="Cation/H_exchanger_CPA1"/>
</dbReference>
<keyword evidence="3 9" id="KW-0812">Transmembrane</keyword>
<evidence type="ECO:0000256" key="7">
    <source>
        <dbReference type="ARBA" id="ARBA00023136"/>
    </source>
</evidence>
<evidence type="ECO:0000256" key="10">
    <source>
        <dbReference type="SAM" id="MobiDB-lite"/>
    </source>
</evidence>
<feature type="transmembrane region" description="Helical" evidence="11">
    <location>
        <begin position="161"/>
        <end position="180"/>
    </location>
</feature>
<comment type="similarity">
    <text evidence="9">Belongs to the monovalent cation:proton antiporter 1 (CPA1) transporter (TC 2.A.36) family.</text>
</comment>
<keyword evidence="2 9" id="KW-0813">Transport</keyword>
<keyword evidence="8 9" id="KW-0739">Sodium transport</keyword>
<evidence type="ECO:0000256" key="5">
    <source>
        <dbReference type="ARBA" id="ARBA00023053"/>
    </source>
</evidence>
<dbReference type="GO" id="GO:0005769">
    <property type="term" value="C:early endosome"/>
    <property type="evidence" value="ECO:0007669"/>
    <property type="project" value="TreeGrafter"/>
</dbReference>
<feature type="transmembrane region" description="Helical" evidence="11">
    <location>
        <begin position="773"/>
        <end position="792"/>
    </location>
</feature>
<dbReference type="EMBL" id="ML735279">
    <property type="protein sequence ID" value="KAE8388336.1"/>
    <property type="molecule type" value="Genomic_DNA"/>
</dbReference>
<feature type="transmembrane region" description="Helical" evidence="11">
    <location>
        <begin position="903"/>
        <end position="922"/>
    </location>
</feature>
<dbReference type="InterPro" id="IPR006153">
    <property type="entry name" value="Cation/H_exchanger_TM"/>
</dbReference>
<evidence type="ECO:0000256" key="11">
    <source>
        <dbReference type="SAM" id="Phobius"/>
    </source>
</evidence>
<evidence type="ECO:0000256" key="6">
    <source>
        <dbReference type="ARBA" id="ARBA00023065"/>
    </source>
</evidence>
<dbReference type="Pfam" id="PF00999">
    <property type="entry name" value="Na_H_Exchanger"/>
    <property type="match status" value="1"/>
</dbReference>
<evidence type="ECO:0000256" key="8">
    <source>
        <dbReference type="ARBA" id="ARBA00023201"/>
    </source>
</evidence>
<feature type="transmembrane region" description="Helical" evidence="11">
    <location>
        <begin position="677"/>
        <end position="696"/>
    </location>
</feature>
<feature type="domain" description="Cation/H+ exchanger transmembrane" evidence="12">
    <location>
        <begin position="629"/>
        <end position="1035"/>
    </location>
</feature>
<keyword evidence="9" id="KW-0050">Antiport</keyword>
<evidence type="ECO:0000256" key="3">
    <source>
        <dbReference type="ARBA" id="ARBA00022692"/>
    </source>
</evidence>
<evidence type="ECO:0000256" key="2">
    <source>
        <dbReference type="ARBA" id="ARBA00022448"/>
    </source>
</evidence>
<organism evidence="13">
    <name type="scientific">Petromyces alliaceus</name>
    <name type="common">Aspergillus alliaceus</name>
    <dbReference type="NCBI Taxonomy" id="209559"/>
    <lineage>
        <taxon>Eukaryota</taxon>
        <taxon>Fungi</taxon>
        <taxon>Dikarya</taxon>
        <taxon>Ascomycota</taxon>
        <taxon>Pezizomycotina</taxon>
        <taxon>Eurotiomycetes</taxon>
        <taxon>Eurotiomycetidae</taxon>
        <taxon>Eurotiales</taxon>
        <taxon>Aspergillaceae</taxon>
        <taxon>Aspergillus</taxon>
        <taxon>Aspergillus subgen. Circumdati</taxon>
    </lineage>
</organism>
<evidence type="ECO:0000259" key="12">
    <source>
        <dbReference type="Pfam" id="PF00999"/>
    </source>
</evidence>
<dbReference type="Gene3D" id="1.20.1250.20">
    <property type="entry name" value="MFS general substrate transporter like domains"/>
    <property type="match status" value="1"/>
</dbReference>
<feature type="transmembrane region" description="Helical" evidence="11">
    <location>
        <begin position="742"/>
        <end position="766"/>
    </location>
</feature>
<keyword evidence="5" id="KW-0915">Sodium</keyword>
<dbReference type="GO" id="GO:0007035">
    <property type="term" value="P:vacuolar acidification"/>
    <property type="evidence" value="ECO:0007669"/>
    <property type="project" value="TreeGrafter"/>
</dbReference>
<evidence type="ECO:0000256" key="1">
    <source>
        <dbReference type="ARBA" id="ARBA00004141"/>
    </source>
</evidence>
<name>A0A5N7C2M3_PETAA</name>
<feature type="compositionally biased region" description="Polar residues" evidence="10">
    <location>
        <begin position="1140"/>
        <end position="1158"/>
    </location>
</feature>
<dbReference type="Proteomes" id="UP000326877">
    <property type="component" value="Unassembled WGS sequence"/>
</dbReference>
<proteinExistence type="inferred from homology"/>
<reference evidence="13" key="1">
    <citation type="submission" date="2019-04" db="EMBL/GenBank/DDBJ databases">
        <title>Friends and foes A comparative genomics studyof 23 Aspergillus species from section Flavi.</title>
        <authorList>
            <consortium name="DOE Joint Genome Institute"/>
            <person name="Kjaerbolling I."/>
            <person name="Vesth T."/>
            <person name="Frisvad J.C."/>
            <person name="Nybo J.L."/>
            <person name="Theobald S."/>
            <person name="Kildgaard S."/>
            <person name="Isbrandt T."/>
            <person name="Kuo A."/>
            <person name="Sato A."/>
            <person name="Lyhne E.K."/>
            <person name="Kogle M.E."/>
            <person name="Wiebenga A."/>
            <person name="Kun R.S."/>
            <person name="Lubbers R.J."/>
            <person name="Makela M.R."/>
            <person name="Barry K."/>
            <person name="Chovatia M."/>
            <person name="Clum A."/>
            <person name="Daum C."/>
            <person name="Haridas S."/>
            <person name="He G."/>
            <person name="LaButti K."/>
            <person name="Lipzen A."/>
            <person name="Mondo S."/>
            <person name="Riley R."/>
            <person name="Salamov A."/>
            <person name="Simmons B.A."/>
            <person name="Magnuson J.K."/>
            <person name="Henrissat B."/>
            <person name="Mortensen U.H."/>
            <person name="Larsen T.O."/>
            <person name="Devries R.P."/>
            <person name="Grigoriev I.V."/>
            <person name="Machida M."/>
            <person name="Baker S.E."/>
            <person name="Andersen M.R."/>
        </authorList>
    </citation>
    <scope>NUCLEOTIDE SEQUENCE [LARGE SCALE GENOMIC DNA]</scope>
    <source>
        <strain evidence="13">IBT 14317</strain>
    </source>
</reference>
<feature type="transmembrane region" description="Helical" evidence="11">
    <location>
        <begin position="447"/>
        <end position="468"/>
    </location>
</feature>
<dbReference type="Gene3D" id="6.10.140.1330">
    <property type="match status" value="1"/>
</dbReference>
<evidence type="ECO:0000256" key="9">
    <source>
        <dbReference type="RuleBase" id="RU003722"/>
    </source>
</evidence>
<gene>
    <name evidence="13" type="ORF">BDV23DRAFT_173905</name>
</gene>
<dbReference type="PANTHER" id="PTHR10110">
    <property type="entry name" value="SODIUM/HYDROGEN EXCHANGER"/>
    <property type="match status" value="1"/>
</dbReference>
<sequence>MMETNERVANETSPLVGSDNDNDAGSIADQGMQNDAEPEDTGHLPETKSTWYLFLLTLCIGGLQIVWSVELSNGSPYLLSLGMSKALLAFVWIAGPLTGTLVQPYIGICSDNCRSSWGKRKPFMVVGGLATVVALLALAWVKELVGGFLGLFGVDQGSTGTNTAIIVFATILMYCLDFAINTVQAGIRCFIVDNAPAHQQESANAWASRLTGVGNILGYIFGYIDLPRYLLFLGNTQFKVLCALASLSLGITLLISCLYIQERDPRSEPTSSTGNPGIVTFFRQVFKSIRYLPPQIAKVCEVQLAAWVGWFPFLFYATTYIGQLYVNPIFDEHPNLSDNDINEAWEKATRIGTFALLVYAIISFVANITLPIFVVPTYQPVASPEETYSPSDDARAFLGRRMSCSSLPVGTASEPPPTIPDKTNFEVPDGPTCLSKLQIPGFTLRRAWLLSHVLFALCMFSTLFISSYQAATVVIGIVGISWALTLWAPFALISAEVARIDTERRIRRHQSELAGRNIRHSTGASDRPNTVTDDDDLEDGLTSPRKLMDEEENLAQAGIILGLHNVAVSSPQILSSLICSAIFKMTQKPRGEPAADSESDPDEDVPEAGTKEFFSSWALFILIMLLMFALFTSYILQQRKIQAVHETVLSIFAGMFVGLIIRLSPESPIQDSVTFDYQFFFNLLLPPIILASGYELHQANFFRNIGTILTFAFVGTFISAIVLGLVLYVWTRIPLDGLNISFVEAISVGATLSATDPVTILAIFNLYKVEPKLYTVIFGESILNDAIAIVLFETAQKYADSDAGSLTFLNLFEAIGLFLLVFFGSMLVGMIVGIMTALGLKHTHVRRVPKIESCLIVLIAYASYFFSNGVYLSGIVSLLFCGITLKHYAYYNMSRRTQLTTKYLFQVMAQLSENFIFIYLGLDLLVQRNLQFKPLFIMVAVFGICLARYLAVFPLSKAINWFIRYRARRRGMEVADELPFAYQAMLFWAGLRGAVGVALAAGLTGVNAPALRATVLVVVVLTVIIFGGTTARMLEILGIRTGVVEELESDDEFDIEVTNGGTYYKRSDTALGYTPRRMDSNIPLDGMQRGELDRNDSYSSGNNRRPSPPPSSSGKGRRHSRLYSNAYSQKDAQTARDRSSTATLLGSGIGSHSDSSAGSEDEFGLRSHGKGRATDTDPVDAFDLDVDEVPSDDDLPPSAPTVSRLRRSPSQPPQYLGPSQAHSSAATVSPSRRETGRSASQAIRDLFSGGSSGDHGAWFRQLDEDYIKPRLLLDQSNHKGPGAV</sequence>
<feature type="transmembrane region" description="Helical" evidence="11">
    <location>
        <begin position="122"/>
        <end position="141"/>
    </location>
</feature>
<dbReference type="PANTHER" id="PTHR10110:SF187">
    <property type="entry name" value="SODIUM_HYDROGEN EXCHANGER"/>
    <property type="match status" value="1"/>
</dbReference>
<feature type="compositionally biased region" description="Polar residues" evidence="10">
    <location>
        <begin position="1122"/>
        <end position="1132"/>
    </location>
</feature>
<dbReference type="InterPro" id="IPR004709">
    <property type="entry name" value="NaH_exchanger"/>
</dbReference>
<keyword evidence="4 11" id="KW-1133">Transmembrane helix</keyword>
<feature type="transmembrane region" description="Helical" evidence="11">
    <location>
        <begin position="812"/>
        <end position="838"/>
    </location>
</feature>
<feature type="transmembrane region" description="Helical" evidence="11">
    <location>
        <begin position="980"/>
        <end position="1004"/>
    </location>
</feature>
<feature type="transmembrane region" description="Helical" evidence="11">
    <location>
        <begin position="648"/>
        <end position="665"/>
    </location>
</feature>
<protein>
    <recommendedName>
        <fullName evidence="9">Sodium/hydrogen exchanger</fullName>
    </recommendedName>
</protein>
<dbReference type="PRINTS" id="PR01084">
    <property type="entry name" value="NAHEXCHNGR"/>
</dbReference>
<dbReference type="GO" id="GO:0015386">
    <property type="term" value="F:potassium:proton antiporter activity"/>
    <property type="evidence" value="ECO:0007669"/>
    <property type="project" value="TreeGrafter"/>
</dbReference>
<dbReference type="InterPro" id="IPR036259">
    <property type="entry name" value="MFS_trans_sf"/>
</dbReference>
<feature type="region of interest" description="Disordered" evidence="10">
    <location>
        <begin position="511"/>
        <end position="542"/>
    </location>
</feature>
<feature type="transmembrane region" description="Helical" evidence="11">
    <location>
        <begin position="934"/>
        <end position="959"/>
    </location>
</feature>